<dbReference type="AlphaFoldDB" id="A0A6A5ZEY0"/>
<dbReference type="CDD" id="cd18186">
    <property type="entry name" value="BTB_POZ_ZBTB_KLHL-like"/>
    <property type="match status" value="1"/>
</dbReference>
<sequence length="228" mass="26794">IVTLEIGTEKTKYYVHKDYLMHHSPYFRKALSGPWIEAEERLVTLEDVEVQPFNVFVHWLYTQAIPTTTDEWVKVSEAKKWKIEMLPSLEKAFSDDQQVLQLLTFGDRFATPAFERDINNTIVDSLCYRDGSTEDWSPPYILVIYAFQNLPANHPFLSLMVDLQCKNWDKSLDDEEDFELMQLLPHEFLTRVMIRYGDLKCGAGKEALDPCDYHIHLSDGERRDRRKQ</sequence>
<feature type="non-terminal residue" evidence="2">
    <location>
        <position position="228"/>
    </location>
</feature>
<dbReference type="InterPro" id="IPR011333">
    <property type="entry name" value="SKP1/BTB/POZ_sf"/>
</dbReference>
<feature type="domain" description="BTB" evidence="1">
    <location>
        <begin position="1"/>
        <end position="69"/>
    </location>
</feature>
<evidence type="ECO:0000259" key="1">
    <source>
        <dbReference type="PROSITE" id="PS50097"/>
    </source>
</evidence>
<dbReference type="OrthoDB" id="194443at2759"/>
<dbReference type="PANTHER" id="PTHR47843:SF2">
    <property type="entry name" value="BTB DOMAIN-CONTAINING PROTEIN"/>
    <property type="match status" value="1"/>
</dbReference>
<dbReference type="SUPFAM" id="SSF54695">
    <property type="entry name" value="POZ domain"/>
    <property type="match status" value="1"/>
</dbReference>
<protein>
    <recommendedName>
        <fullName evidence="1">BTB domain-containing protein</fullName>
    </recommendedName>
</protein>
<evidence type="ECO:0000313" key="2">
    <source>
        <dbReference type="EMBL" id="KAF2117806.1"/>
    </source>
</evidence>
<gene>
    <name evidence="2" type="ORF">BDV96DRAFT_465107</name>
</gene>
<accession>A0A6A5ZEY0</accession>
<dbReference type="PROSITE" id="PS50097">
    <property type="entry name" value="BTB"/>
    <property type="match status" value="1"/>
</dbReference>
<evidence type="ECO:0000313" key="3">
    <source>
        <dbReference type="Proteomes" id="UP000799770"/>
    </source>
</evidence>
<reference evidence="2" key="1">
    <citation type="journal article" date="2020" name="Stud. Mycol.">
        <title>101 Dothideomycetes genomes: a test case for predicting lifestyles and emergence of pathogens.</title>
        <authorList>
            <person name="Haridas S."/>
            <person name="Albert R."/>
            <person name="Binder M."/>
            <person name="Bloem J."/>
            <person name="Labutti K."/>
            <person name="Salamov A."/>
            <person name="Andreopoulos B."/>
            <person name="Baker S."/>
            <person name="Barry K."/>
            <person name="Bills G."/>
            <person name="Bluhm B."/>
            <person name="Cannon C."/>
            <person name="Castanera R."/>
            <person name="Culley D."/>
            <person name="Daum C."/>
            <person name="Ezra D."/>
            <person name="Gonzalez J."/>
            <person name="Henrissat B."/>
            <person name="Kuo A."/>
            <person name="Liang C."/>
            <person name="Lipzen A."/>
            <person name="Lutzoni F."/>
            <person name="Magnuson J."/>
            <person name="Mondo S."/>
            <person name="Nolan M."/>
            <person name="Ohm R."/>
            <person name="Pangilinan J."/>
            <person name="Park H.-J."/>
            <person name="Ramirez L."/>
            <person name="Alfaro M."/>
            <person name="Sun H."/>
            <person name="Tritt A."/>
            <person name="Yoshinaga Y."/>
            <person name="Zwiers L.-H."/>
            <person name="Turgeon B."/>
            <person name="Goodwin S."/>
            <person name="Spatafora J."/>
            <person name="Crous P."/>
            <person name="Grigoriev I."/>
        </authorList>
    </citation>
    <scope>NUCLEOTIDE SEQUENCE</scope>
    <source>
        <strain evidence="2">CBS 627.86</strain>
    </source>
</reference>
<feature type="non-terminal residue" evidence="2">
    <location>
        <position position="1"/>
    </location>
</feature>
<dbReference type="PANTHER" id="PTHR47843">
    <property type="entry name" value="BTB DOMAIN-CONTAINING PROTEIN-RELATED"/>
    <property type="match status" value="1"/>
</dbReference>
<dbReference type="EMBL" id="ML977318">
    <property type="protein sequence ID" value="KAF2117806.1"/>
    <property type="molecule type" value="Genomic_DNA"/>
</dbReference>
<dbReference type="Proteomes" id="UP000799770">
    <property type="component" value="Unassembled WGS sequence"/>
</dbReference>
<name>A0A6A5ZEY0_9PLEO</name>
<proteinExistence type="predicted"/>
<dbReference type="SMART" id="SM00225">
    <property type="entry name" value="BTB"/>
    <property type="match status" value="1"/>
</dbReference>
<dbReference type="Gene3D" id="3.30.710.10">
    <property type="entry name" value="Potassium Channel Kv1.1, Chain A"/>
    <property type="match status" value="1"/>
</dbReference>
<dbReference type="Pfam" id="PF00651">
    <property type="entry name" value="BTB"/>
    <property type="match status" value="1"/>
</dbReference>
<dbReference type="InterPro" id="IPR000210">
    <property type="entry name" value="BTB/POZ_dom"/>
</dbReference>
<organism evidence="2 3">
    <name type="scientific">Lophiotrema nucula</name>
    <dbReference type="NCBI Taxonomy" id="690887"/>
    <lineage>
        <taxon>Eukaryota</taxon>
        <taxon>Fungi</taxon>
        <taxon>Dikarya</taxon>
        <taxon>Ascomycota</taxon>
        <taxon>Pezizomycotina</taxon>
        <taxon>Dothideomycetes</taxon>
        <taxon>Pleosporomycetidae</taxon>
        <taxon>Pleosporales</taxon>
        <taxon>Lophiotremataceae</taxon>
        <taxon>Lophiotrema</taxon>
    </lineage>
</organism>
<keyword evidence="3" id="KW-1185">Reference proteome</keyword>